<proteinExistence type="predicted"/>
<keyword evidence="1" id="KW-0175">Coiled coil</keyword>
<organism evidence="3 4">
    <name type="scientific">Deinandra increscens subsp. villosa</name>
    <dbReference type="NCBI Taxonomy" id="3103831"/>
    <lineage>
        <taxon>Eukaryota</taxon>
        <taxon>Viridiplantae</taxon>
        <taxon>Streptophyta</taxon>
        <taxon>Embryophyta</taxon>
        <taxon>Tracheophyta</taxon>
        <taxon>Spermatophyta</taxon>
        <taxon>Magnoliopsida</taxon>
        <taxon>eudicotyledons</taxon>
        <taxon>Gunneridae</taxon>
        <taxon>Pentapetalae</taxon>
        <taxon>asterids</taxon>
        <taxon>campanulids</taxon>
        <taxon>Asterales</taxon>
        <taxon>Asteraceae</taxon>
        <taxon>Asteroideae</taxon>
        <taxon>Heliantheae alliance</taxon>
        <taxon>Madieae</taxon>
        <taxon>Madiinae</taxon>
        <taxon>Deinandra</taxon>
    </lineage>
</organism>
<evidence type="ECO:0000313" key="4">
    <source>
        <dbReference type="Proteomes" id="UP001408789"/>
    </source>
</evidence>
<feature type="coiled-coil region" evidence="1">
    <location>
        <begin position="47"/>
        <end position="123"/>
    </location>
</feature>
<dbReference type="InterPro" id="IPR040300">
    <property type="entry name" value="At3g49055-like"/>
</dbReference>
<feature type="coiled-coil region" evidence="1">
    <location>
        <begin position="463"/>
        <end position="627"/>
    </location>
</feature>
<evidence type="ECO:0000313" key="3">
    <source>
        <dbReference type="EMBL" id="KAK9052715.1"/>
    </source>
</evidence>
<dbReference type="Gene3D" id="1.20.5.340">
    <property type="match status" value="1"/>
</dbReference>
<keyword evidence="4" id="KW-1185">Reference proteome</keyword>
<sequence>MAGEEDYTDVLSDVEEEAIPPATVFDTTSSSTDDVSVERFRELVTELDRERKAREASENAKSELQGRFNRLKVFAQEAIKKRDTISRQRDEVSRSNEELSAQLVEAVKEKDEMLKQRDDLVKQLEESVKVKNLSRSEIETAAQMLVTGIDKISGKVSSYKNFIAGGLPRSQKYSGLPAVAYGVIKRSNEIVEELLKQIESATKSSNEAREQIDQRNYTIAIEVSQLESTISELREDVSNKDSVIEGFQKSIAEKDGSITKLETDVLTMQNLVSDYDVKLKNLELRIDSQRPLLVDQLNYVSKILEQLCSVIKIIDDDKTDQSIVSDSMFLPQETDVEDNIRACLAGLESISELSSTVYQKTKDLVSERNQEVKSLNESVAQLIKEKEHVGSLLRSALSRRMSSDLSSKTNELFRVAENGLKEAGIDYKFSNHTNNRTALASTSDSDNKDDEIYTLAGALENIIKQSQLEIIELKHTVDELRAETRLLKENAEAQGKELIQRRERLEKLKEKERVANENVEGLMMDITAAEEEITRWKAAAQQEAEAGRAIEQEYVAQLSIVRQELEEARQAVIESEKKLNFKEETAAAAMAARDAAEKSLRLAVSRATRLRERVEELTSQLEKLDTLESQSSQSSARYACWPWQLLGLNFVGSHTHTHTPDSQPHSSNEMELSEPLI</sequence>
<evidence type="ECO:0008006" key="5">
    <source>
        <dbReference type="Google" id="ProtNLM"/>
    </source>
</evidence>
<name>A0AAP0CEU8_9ASTR</name>
<dbReference type="PANTHER" id="PTHR34937">
    <property type="entry name" value="OS08G0559800 PROTEIN"/>
    <property type="match status" value="1"/>
</dbReference>
<feature type="coiled-coil region" evidence="1">
    <location>
        <begin position="184"/>
        <end position="211"/>
    </location>
</feature>
<dbReference type="EMBL" id="JBCNJP010000027">
    <property type="protein sequence ID" value="KAK9052715.1"/>
    <property type="molecule type" value="Genomic_DNA"/>
</dbReference>
<comment type="caution">
    <text evidence="3">The sequence shown here is derived from an EMBL/GenBank/DDBJ whole genome shotgun (WGS) entry which is preliminary data.</text>
</comment>
<dbReference type="AlphaFoldDB" id="A0AAP0CEU8"/>
<evidence type="ECO:0000256" key="1">
    <source>
        <dbReference type="SAM" id="Coils"/>
    </source>
</evidence>
<feature type="compositionally biased region" description="Polar residues" evidence="2">
    <location>
        <begin position="660"/>
        <end position="670"/>
    </location>
</feature>
<reference evidence="3 4" key="1">
    <citation type="submission" date="2024-04" db="EMBL/GenBank/DDBJ databases">
        <title>The reference genome of an endangered Asteraceae, Deinandra increscens subsp. villosa, native to the Central Coast of California.</title>
        <authorList>
            <person name="Guilliams M."/>
            <person name="Hasenstab-Lehman K."/>
            <person name="Meyer R."/>
            <person name="Mcevoy S."/>
        </authorList>
    </citation>
    <scope>NUCLEOTIDE SEQUENCE [LARGE SCALE GENOMIC DNA]</scope>
    <source>
        <tissue evidence="3">Leaf</tissue>
    </source>
</reference>
<feature type="region of interest" description="Disordered" evidence="2">
    <location>
        <begin position="656"/>
        <end position="677"/>
    </location>
</feature>
<evidence type="ECO:0000256" key="2">
    <source>
        <dbReference type="SAM" id="MobiDB-lite"/>
    </source>
</evidence>
<gene>
    <name evidence="3" type="ORF">SSX86_029345</name>
</gene>
<dbReference type="Proteomes" id="UP001408789">
    <property type="component" value="Unassembled WGS sequence"/>
</dbReference>
<protein>
    <recommendedName>
        <fullName evidence="5">Paramyosin</fullName>
    </recommendedName>
</protein>
<accession>A0AAP0CEU8</accession>
<dbReference type="PANTHER" id="PTHR34937:SF4">
    <property type="entry name" value="PARAMYOSIN"/>
    <property type="match status" value="1"/>
</dbReference>